<keyword evidence="3" id="KW-1185">Reference proteome</keyword>
<gene>
    <name evidence="2" type="ORF">ACFOUR_13310</name>
</gene>
<keyword evidence="1" id="KW-0812">Transmembrane</keyword>
<dbReference type="RefSeq" id="WP_256532886.1">
    <property type="nucleotide sequence ID" value="NZ_CP101824.1"/>
</dbReference>
<dbReference type="EMBL" id="JBHSAQ010000011">
    <property type="protein sequence ID" value="MFC3959337.1"/>
    <property type="molecule type" value="Genomic_DNA"/>
</dbReference>
<evidence type="ECO:0000313" key="2">
    <source>
        <dbReference type="EMBL" id="MFC3959337.1"/>
    </source>
</evidence>
<protein>
    <submittedName>
        <fullName evidence="2">Uncharacterized protein</fullName>
    </submittedName>
</protein>
<dbReference type="Proteomes" id="UP001595846">
    <property type="component" value="Unassembled WGS sequence"/>
</dbReference>
<organism evidence="2 3">
    <name type="scientific">Halovivax cerinus</name>
    <dbReference type="NCBI Taxonomy" id="1487865"/>
    <lineage>
        <taxon>Archaea</taxon>
        <taxon>Methanobacteriati</taxon>
        <taxon>Methanobacteriota</taxon>
        <taxon>Stenosarchaea group</taxon>
        <taxon>Halobacteria</taxon>
        <taxon>Halobacteriales</taxon>
        <taxon>Natrialbaceae</taxon>
        <taxon>Halovivax</taxon>
    </lineage>
</organism>
<dbReference type="GeneID" id="73901992"/>
<keyword evidence="1" id="KW-1133">Transmembrane helix</keyword>
<dbReference type="AlphaFoldDB" id="A0ABD5NR89"/>
<name>A0ABD5NR89_9EURY</name>
<evidence type="ECO:0000256" key="1">
    <source>
        <dbReference type="SAM" id="Phobius"/>
    </source>
</evidence>
<reference evidence="2 3" key="1">
    <citation type="journal article" date="2019" name="Int. J. Syst. Evol. Microbiol.">
        <title>The Global Catalogue of Microorganisms (GCM) 10K type strain sequencing project: providing services to taxonomists for standard genome sequencing and annotation.</title>
        <authorList>
            <consortium name="The Broad Institute Genomics Platform"/>
            <consortium name="The Broad Institute Genome Sequencing Center for Infectious Disease"/>
            <person name="Wu L."/>
            <person name="Ma J."/>
        </authorList>
    </citation>
    <scope>NUCLEOTIDE SEQUENCE [LARGE SCALE GENOMIC DNA]</scope>
    <source>
        <strain evidence="2 3">IBRC-M 10256</strain>
    </source>
</reference>
<feature type="transmembrane region" description="Helical" evidence="1">
    <location>
        <begin position="124"/>
        <end position="147"/>
    </location>
</feature>
<feature type="transmembrane region" description="Helical" evidence="1">
    <location>
        <begin position="154"/>
        <end position="172"/>
    </location>
</feature>
<sequence>MATGRVHGWTSAFGRNLAEAVTYPFESWRGTAGLVAVTVATYTLLVLTSMPGYSLQMLADGLRWFDLVLVDLTDTIYRTDGSTGLAIVALYAVLTGVAAVNAAAQLRLVGLAGLTDLTGVLPGVLASGCASCGAGLLGFLGFAGGLAALPYDGALLRIGGLVLLVFFLGRAGHPERCVVSPGVTEG</sequence>
<accession>A0ABD5NR89</accession>
<proteinExistence type="predicted"/>
<comment type="caution">
    <text evidence="2">The sequence shown here is derived from an EMBL/GenBank/DDBJ whole genome shotgun (WGS) entry which is preliminary data.</text>
</comment>
<evidence type="ECO:0000313" key="3">
    <source>
        <dbReference type="Proteomes" id="UP001595846"/>
    </source>
</evidence>
<feature type="transmembrane region" description="Helical" evidence="1">
    <location>
        <begin position="85"/>
        <end position="104"/>
    </location>
</feature>
<keyword evidence="1" id="KW-0472">Membrane</keyword>
<feature type="transmembrane region" description="Helical" evidence="1">
    <location>
        <begin position="32"/>
        <end position="53"/>
    </location>
</feature>